<gene>
    <name evidence="8" type="ORF">PVAG01_10586</name>
</gene>
<proteinExistence type="predicted"/>
<feature type="region of interest" description="Disordered" evidence="7">
    <location>
        <begin position="548"/>
        <end position="698"/>
    </location>
</feature>
<sequence length="713" mass="79275">MSASLPEERDTVVDASHNTPQEQMSDVDGDGDGSSSLSEIEDKDGEQDEDEDLSNVSEENDSEAETERLEDSPQKARKHQDVVLTGTTSRVYDQSPSKLKHTTTVDEDDDEDDPLSDIEDEEDNMSANQSGSSDHEAHERKQASTVATTLEDSSSEGKTSLNSTEVDSKKRKRSIMAGSGLDLEEPLRKRTGSVMTPGDEYAVDDDENREEGEITNPTSADNSIHDGAEAQDEVDENAGGEEGEIQAPVELPPSPKSPKKRGRKKKKITENGAHLHGQDTEMPADGDAMPNGDENKNGDDENVDHELDDEAEAALRNEEELEKKRSAQDQLSLIERQFSTFRERLFEERLEQLNKEEAMLKQDVPTHPEYLAMMQCIDARRDERLRISENLRSYELQTLKNYAVARRSQILTQYQQEVREIRERKLEEIGKQWYEIQHDRRIYAGSVPDYTYKFPTKRNQQVSNQIAYNNEVSILSGIAKYVGFPAAPPMAATTDAELADDLEKMGRSRQPVPIHRQNYPLPDVGLRTAGSSLGLRPAEEQFIEQTPWANPQHPSHAHLLQRQTSAQQTPRTISPFAHSQAQPRRHSHQHGTGAPPSGTFSSSSTAQNLPGVSLPGNGASLHNPFTNSHTHVIAPSPLASRQPSLSPQQSHHGPPVSLEQPIRQPTLMDIAAASTTIASPQLPRAGEFGSDPTREFSRDDLKREQIAAMMTRF</sequence>
<protein>
    <submittedName>
        <fullName evidence="8">Transcriptional regulatory protein dep1-like protein</fullName>
    </submittedName>
</protein>
<evidence type="ECO:0000313" key="8">
    <source>
        <dbReference type="EMBL" id="KAL3417576.1"/>
    </source>
</evidence>
<dbReference type="PANTHER" id="PTHR21964">
    <property type="entry name" value="BREAST CANCER METASTASIS-SUPPRESSOR 1"/>
    <property type="match status" value="1"/>
</dbReference>
<dbReference type="Proteomes" id="UP001629113">
    <property type="component" value="Unassembled WGS sequence"/>
</dbReference>
<keyword evidence="2" id="KW-0678">Repressor</keyword>
<dbReference type="Pfam" id="PF08598">
    <property type="entry name" value="Sds3"/>
    <property type="match status" value="1"/>
</dbReference>
<feature type="region of interest" description="Disordered" evidence="7">
    <location>
        <begin position="1"/>
        <end position="303"/>
    </location>
</feature>
<feature type="compositionally biased region" description="Polar residues" evidence="7">
    <location>
        <begin position="85"/>
        <end position="97"/>
    </location>
</feature>
<feature type="compositionally biased region" description="Acidic residues" evidence="7">
    <location>
        <begin position="229"/>
        <end position="244"/>
    </location>
</feature>
<evidence type="ECO:0000256" key="4">
    <source>
        <dbReference type="ARBA" id="ARBA00023163"/>
    </source>
</evidence>
<evidence type="ECO:0000256" key="7">
    <source>
        <dbReference type="SAM" id="MobiDB-lite"/>
    </source>
</evidence>
<feature type="compositionally biased region" description="Acidic residues" evidence="7">
    <location>
        <begin position="201"/>
        <end position="210"/>
    </location>
</feature>
<keyword evidence="3" id="KW-0805">Transcription regulation</keyword>
<feature type="compositionally biased region" description="Basic residues" evidence="7">
    <location>
        <begin position="257"/>
        <end position="267"/>
    </location>
</feature>
<feature type="compositionally biased region" description="Acidic residues" evidence="7">
    <location>
        <begin position="105"/>
        <end position="124"/>
    </location>
</feature>
<feature type="compositionally biased region" description="Polar residues" evidence="7">
    <location>
        <begin position="143"/>
        <end position="165"/>
    </location>
</feature>
<comment type="subcellular location">
    <subcellularLocation>
        <location evidence="1">Nucleus</location>
    </subcellularLocation>
</comment>
<keyword evidence="5" id="KW-0539">Nucleus</keyword>
<keyword evidence="6" id="KW-0175">Coiled coil</keyword>
<organism evidence="8 9">
    <name type="scientific">Phlyctema vagabunda</name>
    <dbReference type="NCBI Taxonomy" id="108571"/>
    <lineage>
        <taxon>Eukaryota</taxon>
        <taxon>Fungi</taxon>
        <taxon>Dikarya</taxon>
        <taxon>Ascomycota</taxon>
        <taxon>Pezizomycotina</taxon>
        <taxon>Leotiomycetes</taxon>
        <taxon>Helotiales</taxon>
        <taxon>Dermateaceae</taxon>
        <taxon>Phlyctema</taxon>
    </lineage>
</organism>
<feature type="compositionally biased region" description="Acidic residues" evidence="7">
    <location>
        <begin position="39"/>
        <end position="64"/>
    </location>
</feature>
<feature type="compositionally biased region" description="Polar residues" evidence="7">
    <location>
        <begin position="598"/>
        <end position="610"/>
    </location>
</feature>
<evidence type="ECO:0000256" key="3">
    <source>
        <dbReference type="ARBA" id="ARBA00023015"/>
    </source>
</evidence>
<keyword evidence="9" id="KW-1185">Reference proteome</keyword>
<feature type="coiled-coil region" evidence="6">
    <location>
        <begin position="304"/>
        <end position="363"/>
    </location>
</feature>
<reference evidence="8 9" key="1">
    <citation type="submission" date="2024-06" db="EMBL/GenBank/DDBJ databases">
        <title>Complete genome of Phlyctema vagabunda strain 19-DSS-EL-015.</title>
        <authorList>
            <person name="Fiorenzani C."/>
        </authorList>
    </citation>
    <scope>NUCLEOTIDE SEQUENCE [LARGE SCALE GENOMIC DNA]</scope>
    <source>
        <strain evidence="8 9">19-DSS-EL-015</strain>
    </source>
</reference>
<feature type="compositionally biased region" description="Basic and acidic residues" evidence="7">
    <location>
        <begin position="1"/>
        <end position="12"/>
    </location>
</feature>
<name>A0ABR4P3B8_9HELO</name>
<comment type="caution">
    <text evidence="8">The sequence shown here is derived from an EMBL/GenBank/DDBJ whole genome shotgun (WGS) entry which is preliminary data.</text>
</comment>
<evidence type="ECO:0000313" key="9">
    <source>
        <dbReference type="Proteomes" id="UP001629113"/>
    </source>
</evidence>
<dbReference type="SMART" id="SM01401">
    <property type="entry name" value="Sds3"/>
    <property type="match status" value="1"/>
</dbReference>
<evidence type="ECO:0000256" key="1">
    <source>
        <dbReference type="ARBA" id="ARBA00004123"/>
    </source>
</evidence>
<keyword evidence="4" id="KW-0804">Transcription</keyword>
<feature type="compositionally biased region" description="Polar residues" evidence="7">
    <location>
        <begin position="639"/>
        <end position="651"/>
    </location>
</feature>
<evidence type="ECO:0000256" key="2">
    <source>
        <dbReference type="ARBA" id="ARBA00022491"/>
    </source>
</evidence>
<feature type="compositionally biased region" description="Basic and acidic residues" evidence="7">
    <location>
        <begin position="133"/>
        <end position="142"/>
    </location>
</feature>
<feature type="compositionally biased region" description="Basic and acidic residues" evidence="7">
    <location>
        <begin position="65"/>
        <end position="74"/>
    </location>
</feature>
<dbReference type="EMBL" id="JBFCZG010000010">
    <property type="protein sequence ID" value="KAL3417576.1"/>
    <property type="molecule type" value="Genomic_DNA"/>
</dbReference>
<evidence type="ECO:0000256" key="5">
    <source>
        <dbReference type="ARBA" id="ARBA00023242"/>
    </source>
</evidence>
<evidence type="ECO:0000256" key="6">
    <source>
        <dbReference type="SAM" id="Coils"/>
    </source>
</evidence>
<feature type="compositionally biased region" description="Polar residues" evidence="7">
    <location>
        <begin position="561"/>
        <end position="582"/>
    </location>
</feature>
<dbReference type="InterPro" id="IPR013907">
    <property type="entry name" value="Sds3"/>
</dbReference>
<accession>A0ABR4P3B8</accession>